<dbReference type="InterPro" id="IPR020683">
    <property type="entry name" value="DUF3447"/>
</dbReference>
<dbReference type="AlphaFoldDB" id="A2ESH1"/>
<protein>
    <recommendedName>
        <fullName evidence="1">DUF3447 domain-containing protein</fullName>
    </recommendedName>
</protein>
<keyword evidence="3" id="KW-1185">Reference proteome</keyword>
<dbReference type="PANTHER" id="PTHR24159:SF5">
    <property type="entry name" value="ANK_REP_REGION DOMAIN-CONTAINING PROTEIN"/>
    <property type="match status" value="1"/>
</dbReference>
<evidence type="ECO:0000313" key="2">
    <source>
        <dbReference type="EMBL" id="EAY04415.1"/>
    </source>
</evidence>
<dbReference type="InParanoid" id="A2ESH1"/>
<sequence>MRYGSDPKPVLRKKRSNKGVLKQDLQYKSIVELKLLDQLQIFQDIDDIIRNQTPENIDETFNKLKDIITIDEDLIYYMYNVLGYYTYLEDDDHKYDNLEKLLSTIKEPEYNNNFSTLFESEIPSTKIREMLRGDKIEVSKDILTNSNLKNERLLEACCLDGNVNCLNFFLDNGYSIPKDLNRCAAIGGKMEIIKILEEKGVNFNNCLECAIAGHNHEVADYLMQKYTCEPIDGQACLFYFNFKGYWFCLQNKLETRNELCLLIAKGYSHFIDYIWTTDIYKFSITDYFDKFCELRDFKNL</sequence>
<feature type="domain" description="DUF3447" evidence="1">
    <location>
        <begin position="176"/>
        <end position="246"/>
    </location>
</feature>
<dbReference type="VEuPathDB" id="TrichDB:TVAG_417130"/>
<dbReference type="EMBL" id="DS113476">
    <property type="protein sequence ID" value="EAY04415.1"/>
    <property type="molecule type" value="Genomic_DNA"/>
</dbReference>
<evidence type="ECO:0000259" key="1">
    <source>
        <dbReference type="Pfam" id="PF11929"/>
    </source>
</evidence>
<dbReference type="PANTHER" id="PTHR24159">
    <property type="match status" value="1"/>
</dbReference>
<dbReference type="VEuPathDB" id="TrichDB:TVAGG3_0277820"/>
<dbReference type="RefSeq" id="XP_001316638.1">
    <property type="nucleotide sequence ID" value="XM_001316603.1"/>
</dbReference>
<organism evidence="2 3">
    <name type="scientific">Trichomonas vaginalis (strain ATCC PRA-98 / G3)</name>
    <dbReference type="NCBI Taxonomy" id="412133"/>
    <lineage>
        <taxon>Eukaryota</taxon>
        <taxon>Metamonada</taxon>
        <taxon>Parabasalia</taxon>
        <taxon>Trichomonadida</taxon>
        <taxon>Trichomonadidae</taxon>
        <taxon>Trichomonas</taxon>
    </lineage>
</organism>
<dbReference type="SMR" id="A2ESH1"/>
<proteinExistence type="predicted"/>
<dbReference type="Gene3D" id="1.25.40.20">
    <property type="entry name" value="Ankyrin repeat-containing domain"/>
    <property type="match status" value="1"/>
</dbReference>
<reference evidence="2" key="2">
    <citation type="journal article" date="2007" name="Science">
        <title>Draft genome sequence of the sexually transmitted pathogen Trichomonas vaginalis.</title>
        <authorList>
            <person name="Carlton J.M."/>
            <person name="Hirt R.P."/>
            <person name="Silva J.C."/>
            <person name="Delcher A.L."/>
            <person name="Schatz M."/>
            <person name="Zhao Q."/>
            <person name="Wortman J.R."/>
            <person name="Bidwell S.L."/>
            <person name="Alsmark U.C.M."/>
            <person name="Besteiro S."/>
            <person name="Sicheritz-Ponten T."/>
            <person name="Noel C.J."/>
            <person name="Dacks J.B."/>
            <person name="Foster P.G."/>
            <person name="Simillion C."/>
            <person name="Van de Peer Y."/>
            <person name="Miranda-Saavedra D."/>
            <person name="Barton G.J."/>
            <person name="Westrop G.D."/>
            <person name="Mueller S."/>
            <person name="Dessi D."/>
            <person name="Fiori P.L."/>
            <person name="Ren Q."/>
            <person name="Paulsen I."/>
            <person name="Zhang H."/>
            <person name="Bastida-Corcuera F.D."/>
            <person name="Simoes-Barbosa A."/>
            <person name="Brown M.T."/>
            <person name="Hayes R.D."/>
            <person name="Mukherjee M."/>
            <person name="Okumura C.Y."/>
            <person name="Schneider R."/>
            <person name="Smith A.J."/>
            <person name="Vanacova S."/>
            <person name="Villalvazo M."/>
            <person name="Haas B.J."/>
            <person name="Pertea M."/>
            <person name="Feldblyum T.V."/>
            <person name="Utterback T.R."/>
            <person name="Shu C.L."/>
            <person name="Osoegawa K."/>
            <person name="de Jong P.J."/>
            <person name="Hrdy I."/>
            <person name="Horvathova L."/>
            <person name="Zubacova Z."/>
            <person name="Dolezal P."/>
            <person name="Malik S.B."/>
            <person name="Logsdon J.M. Jr."/>
            <person name="Henze K."/>
            <person name="Gupta A."/>
            <person name="Wang C.C."/>
            <person name="Dunne R.L."/>
            <person name="Upcroft J.A."/>
            <person name="Upcroft P."/>
            <person name="White O."/>
            <person name="Salzberg S.L."/>
            <person name="Tang P."/>
            <person name="Chiu C.-H."/>
            <person name="Lee Y.-S."/>
            <person name="Embley T.M."/>
            <person name="Coombs G.H."/>
            <person name="Mottram J.C."/>
            <person name="Tachezy J."/>
            <person name="Fraser-Liggett C.M."/>
            <person name="Johnson P.J."/>
        </authorList>
    </citation>
    <scope>NUCLEOTIDE SEQUENCE [LARGE SCALE GENOMIC DNA]</scope>
    <source>
        <strain evidence="2">G3</strain>
    </source>
</reference>
<dbReference type="InterPro" id="IPR036770">
    <property type="entry name" value="Ankyrin_rpt-contain_sf"/>
</dbReference>
<dbReference type="Pfam" id="PF11929">
    <property type="entry name" value="DUF3447"/>
    <property type="match status" value="1"/>
</dbReference>
<name>A2ESH1_TRIV3</name>
<reference evidence="2" key="1">
    <citation type="submission" date="2006-10" db="EMBL/GenBank/DDBJ databases">
        <authorList>
            <person name="Amadeo P."/>
            <person name="Zhao Q."/>
            <person name="Wortman J."/>
            <person name="Fraser-Liggett C."/>
            <person name="Carlton J."/>
        </authorList>
    </citation>
    <scope>NUCLEOTIDE SEQUENCE</scope>
    <source>
        <strain evidence="2">G3</strain>
    </source>
</reference>
<dbReference type="Proteomes" id="UP000001542">
    <property type="component" value="Unassembled WGS sequence"/>
</dbReference>
<dbReference type="KEGG" id="tva:4762276"/>
<accession>A2ESH1</accession>
<gene>
    <name evidence="2" type="ORF">TVAG_417130</name>
</gene>
<evidence type="ECO:0000313" key="3">
    <source>
        <dbReference type="Proteomes" id="UP000001542"/>
    </source>
</evidence>
<dbReference type="SUPFAM" id="SSF48403">
    <property type="entry name" value="Ankyrin repeat"/>
    <property type="match status" value="1"/>
</dbReference>